<keyword evidence="5" id="KW-0325">Glycoprotein</keyword>
<dbReference type="InterPro" id="IPR013106">
    <property type="entry name" value="Ig_V-set"/>
</dbReference>
<dbReference type="GO" id="GO:0009897">
    <property type="term" value="C:external side of plasma membrane"/>
    <property type="evidence" value="ECO:0007669"/>
    <property type="project" value="TreeGrafter"/>
</dbReference>
<dbReference type="PANTHER" id="PTHR24100">
    <property type="entry name" value="BUTYROPHILIN"/>
    <property type="match status" value="1"/>
</dbReference>
<dbReference type="GeneTree" id="ENSGT01050000244843"/>
<evidence type="ECO:0000256" key="4">
    <source>
        <dbReference type="ARBA" id="ARBA00023157"/>
    </source>
</evidence>
<evidence type="ECO:0000259" key="7">
    <source>
        <dbReference type="PROSITE" id="PS50835"/>
    </source>
</evidence>
<reference evidence="8" key="5">
    <citation type="submission" date="2025-09" db="UniProtKB">
        <authorList>
            <consortium name="Ensembl"/>
        </authorList>
    </citation>
    <scope>IDENTIFICATION</scope>
</reference>
<dbReference type="OMA" id="HEDRNEN"/>
<evidence type="ECO:0000256" key="5">
    <source>
        <dbReference type="ARBA" id="ARBA00023180"/>
    </source>
</evidence>
<dbReference type="GO" id="GO:1903037">
    <property type="term" value="P:regulation of leukocyte cell-cell adhesion"/>
    <property type="evidence" value="ECO:0007669"/>
    <property type="project" value="UniProtKB-ARBA"/>
</dbReference>
<dbReference type="GO" id="GO:0001817">
    <property type="term" value="P:regulation of cytokine production"/>
    <property type="evidence" value="ECO:0007669"/>
    <property type="project" value="TreeGrafter"/>
</dbReference>
<dbReference type="Ensembl" id="ENSEEET00000025162.2">
    <property type="protein sequence ID" value="ENSEEEP00000024875.2"/>
    <property type="gene ID" value="ENSEEEG00000012057.2"/>
</dbReference>
<accession>A0A4W4FLC7</accession>
<dbReference type="FunFam" id="2.60.40.10:FF:000142">
    <property type="entry name" value="V-set domain-containing T-cell activation inhibitor 1"/>
    <property type="match status" value="1"/>
</dbReference>
<reference evidence="9" key="1">
    <citation type="journal article" date="2014" name="Science">
        <title>Nonhuman genetics. Genomic basis for the convergent evolution of electric organs.</title>
        <authorList>
            <person name="Gallant J.R."/>
            <person name="Traeger L.L."/>
            <person name="Volkening J.D."/>
            <person name="Moffett H."/>
            <person name="Chen P.H."/>
            <person name="Novina C.D."/>
            <person name="Phillips G.N.Jr."/>
            <person name="Anand R."/>
            <person name="Wells G.B."/>
            <person name="Pinch M."/>
            <person name="Guth R."/>
            <person name="Unguez G.A."/>
            <person name="Albert J.S."/>
            <person name="Zakon H.H."/>
            <person name="Samanta M.P."/>
            <person name="Sussman M.R."/>
        </authorList>
    </citation>
    <scope>NUCLEOTIDE SEQUENCE [LARGE SCALE GENOMIC DNA]</scope>
</reference>
<proteinExistence type="predicted"/>
<keyword evidence="9" id="KW-1185">Reference proteome</keyword>
<dbReference type="GO" id="GO:0050863">
    <property type="term" value="P:regulation of T cell activation"/>
    <property type="evidence" value="ECO:0007669"/>
    <property type="project" value="UniProtKB-ARBA"/>
</dbReference>
<protein>
    <recommendedName>
        <fullName evidence="7">Ig-like domain-containing protein</fullName>
    </recommendedName>
</protein>
<dbReference type="Proteomes" id="UP000314983">
    <property type="component" value="Chromosome 5"/>
</dbReference>
<keyword evidence="6" id="KW-0393">Immunoglobulin domain</keyword>
<evidence type="ECO:0000313" key="8">
    <source>
        <dbReference type="Ensembl" id="ENSEEEP00000024875.2"/>
    </source>
</evidence>
<dbReference type="Gene3D" id="2.60.40.10">
    <property type="entry name" value="Immunoglobulins"/>
    <property type="match status" value="1"/>
</dbReference>
<evidence type="ECO:0000256" key="6">
    <source>
        <dbReference type="ARBA" id="ARBA00023319"/>
    </source>
</evidence>
<comment type="subcellular location">
    <subcellularLocation>
        <location evidence="1">Membrane</location>
    </subcellularLocation>
</comment>
<name>A0A4W4FLC7_ELEEL</name>
<feature type="domain" description="Ig-like" evidence="7">
    <location>
        <begin position="1"/>
        <end position="83"/>
    </location>
</feature>
<organism evidence="8 9">
    <name type="scientific">Electrophorus electricus</name>
    <name type="common">Electric eel</name>
    <name type="synonym">Gymnotus electricus</name>
    <dbReference type="NCBI Taxonomy" id="8005"/>
    <lineage>
        <taxon>Eukaryota</taxon>
        <taxon>Metazoa</taxon>
        <taxon>Chordata</taxon>
        <taxon>Craniata</taxon>
        <taxon>Vertebrata</taxon>
        <taxon>Euteleostomi</taxon>
        <taxon>Actinopterygii</taxon>
        <taxon>Neopterygii</taxon>
        <taxon>Teleostei</taxon>
        <taxon>Ostariophysi</taxon>
        <taxon>Gymnotiformes</taxon>
        <taxon>Gymnotoidei</taxon>
        <taxon>Gymnotidae</taxon>
        <taxon>Electrophorus</taxon>
    </lineage>
</organism>
<dbReference type="InterPro" id="IPR013783">
    <property type="entry name" value="Ig-like_fold"/>
</dbReference>
<dbReference type="InterPro" id="IPR007110">
    <property type="entry name" value="Ig-like_dom"/>
</dbReference>
<keyword evidence="4" id="KW-1015">Disulfide bond</keyword>
<evidence type="ECO:0000256" key="1">
    <source>
        <dbReference type="ARBA" id="ARBA00004370"/>
    </source>
</evidence>
<evidence type="ECO:0000256" key="2">
    <source>
        <dbReference type="ARBA" id="ARBA00022729"/>
    </source>
</evidence>
<sequence length="88" mass="10219">MTVEWLRPDLTQANTLVHLYEGHKDRNEDQIKSYRGRTDLFKEELQKGNTSLKLSAVQPSDEGDYKCLIQSEAWYDDITLGVTWVSRS</sequence>
<dbReference type="InterPro" id="IPR036179">
    <property type="entry name" value="Ig-like_dom_sf"/>
</dbReference>
<dbReference type="GO" id="GO:0050852">
    <property type="term" value="P:T cell receptor signaling pathway"/>
    <property type="evidence" value="ECO:0007669"/>
    <property type="project" value="TreeGrafter"/>
</dbReference>
<dbReference type="PANTHER" id="PTHR24100:SF151">
    <property type="entry name" value="ICOS LIGAND"/>
    <property type="match status" value="1"/>
</dbReference>
<reference evidence="8" key="4">
    <citation type="submission" date="2025-08" db="UniProtKB">
        <authorList>
            <consortium name="Ensembl"/>
        </authorList>
    </citation>
    <scope>IDENTIFICATION</scope>
</reference>
<dbReference type="Pfam" id="PF07686">
    <property type="entry name" value="V-set"/>
    <property type="match status" value="1"/>
</dbReference>
<dbReference type="InterPro" id="IPR050504">
    <property type="entry name" value="IgSF_BTN/MOG"/>
</dbReference>
<keyword evidence="2" id="KW-0732">Signal</keyword>
<dbReference type="PROSITE" id="PS50835">
    <property type="entry name" value="IG_LIKE"/>
    <property type="match status" value="1"/>
</dbReference>
<dbReference type="AlphaFoldDB" id="A0A4W4FLC7"/>
<dbReference type="SUPFAM" id="SSF48726">
    <property type="entry name" value="Immunoglobulin"/>
    <property type="match status" value="1"/>
</dbReference>
<reference evidence="8" key="3">
    <citation type="submission" date="2020-05" db="EMBL/GenBank/DDBJ databases">
        <title>Electrophorus electricus (electric eel) genome, fEleEle1, primary haplotype.</title>
        <authorList>
            <person name="Myers G."/>
            <person name="Meyer A."/>
            <person name="Fedrigo O."/>
            <person name="Formenti G."/>
            <person name="Rhie A."/>
            <person name="Tracey A."/>
            <person name="Sims Y."/>
            <person name="Jarvis E.D."/>
        </authorList>
    </citation>
    <scope>NUCLEOTIDE SEQUENCE [LARGE SCALE GENOMIC DNA]</scope>
</reference>
<evidence type="ECO:0000256" key="3">
    <source>
        <dbReference type="ARBA" id="ARBA00023136"/>
    </source>
</evidence>
<evidence type="ECO:0000313" key="9">
    <source>
        <dbReference type="Proteomes" id="UP000314983"/>
    </source>
</evidence>
<keyword evidence="3" id="KW-0472">Membrane</keyword>
<dbReference type="GO" id="GO:0005102">
    <property type="term" value="F:signaling receptor binding"/>
    <property type="evidence" value="ECO:0007669"/>
    <property type="project" value="TreeGrafter"/>
</dbReference>
<reference evidence="9" key="2">
    <citation type="journal article" date="2017" name="Sci. Adv.">
        <title>A tail of two voltages: Proteomic comparison of the three electric organs of the electric eel.</title>
        <authorList>
            <person name="Traeger L.L."/>
            <person name="Sabat G."/>
            <person name="Barrett-Wilt G.A."/>
            <person name="Wells G.B."/>
            <person name="Sussman M.R."/>
        </authorList>
    </citation>
    <scope>NUCLEOTIDE SEQUENCE [LARGE SCALE GENOMIC DNA]</scope>
</reference>